<feature type="compositionally biased region" description="Polar residues" evidence="3">
    <location>
        <begin position="693"/>
        <end position="703"/>
    </location>
</feature>
<sequence>MEGKEMSRQDAVDLAKLRSRQTRKVRSNSRRRVQSRVGERGLSRSYRSGSGNNALLQMFEKRAGQLPIVQEELRHGDKENVGLNARIVPQKSFYFQQRHGKIDLRAISRVDLEALVEQVDIETLQTHLENITFSELDDADMKTYTDDNFMKLFRLTQLTVEYLLNVQHTLYSYATTLERQAQGIQNEQVVAEQKMDMQNEQLTSLRRELKQKKRTLKTYEFLLTQKGARTGDGEGHLNNNFAHDAAQNEYLQQQAALREQQQAQLREQMDTMERVLKDEAEKMKAQLLEQMDKQRQYYEAREVELQRKQAELEAKMNDGAQKQASSESKGKVSLAGAFIEEDDLQDEVSELLGGTLHDVKAQLSLVLQENESLKSELRQVLDMRSATVPGSKHSKTVEPSLVKNSGKEGAVEQETKDAPGKEDEATLMVELSSLKVSRNLSDQRSMQLRRVLRLVRRRLQLRGFALWKTFLVEAQARAREEKLRKDMEQLLEATKDDPELDAREEFIASYKWQDLPAGFRSDPRLQMQTGKGENGSDRVRIPRVWPLEMKTSLGKSVSVPVTRTMSISQVKQTISKEMNKPITKIRLRKGGSTGETLDDDLTVQEGDFFYKAPYVQFVTGELNEAAIQKIVEEYSREKEELVEPKSSFFQPVQGMPEVKSKWYHSHEEIESMHSDIHSELSRSLGSSHGLGSTYQSKASSKGSSHGRPSPALVASPAVSAESDVKRAPNPSPKQDKQPSPIQSVPVNFGDYDSGREQSSTGAKRYDARSETSNSRTDYSTSDADDMTSTATTPRSMQSGGKPPKLKLESFKSSVTKETIAKRYLQTMSHFNKVGLVRRAQVDTLDLSDDSGSSRTETSMSVNDDSAISVSEGDELSKTGQSFFDVNDIADKYEEAGSDTNSAYKPNITINQILDDMDSDESD</sequence>
<dbReference type="InterPro" id="IPR000626">
    <property type="entry name" value="Ubiquitin-like_dom"/>
</dbReference>
<feature type="region of interest" description="Disordered" evidence="3">
    <location>
        <begin position="673"/>
        <end position="806"/>
    </location>
</feature>
<feature type="region of interest" description="Disordered" evidence="3">
    <location>
        <begin position="845"/>
        <end position="878"/>
    </location>
</feature>
<dbReference type="PANTHER" id="PTHR21502">
    <property type="entry name" value="ZINC FINGER PROTEIN DZIP1"/>
    <property type="match status" value="1"/>
</dbReference>
<feature type="domain" description="Ubiquitin-like" evidence="4">
    <location>
        <begin position="545"/>
        <end position="605"/>
    </location>
</feature>
<dbReference type="Gene3D" id="3.10.20.90">
    <property type="entry name" value="Phosphatidylinositol 3-kinase Catalytic Subunit, Chain A, domain 1"/>
    <property type="match status" value="1"/>
</dbReference>
<gene>
    <name evidence="5" type="ORF">QSP1433_LOCUS9820</name>
    <name evidence="6" type="ORF">QSP1433_LOCUS9821</name>
</gene>
<evidence type="ECO:0000313" key="6">
    <source>
        <dbReference type="EMBL" id="CAD9688265.1"/>
    </source>
</evidence>
<feature type="compositionally biased region" description="Polar residues" evidence="3">
    <location>
        <begin position="854"/>
        <end position="868"/>
    </location>
</feature>
<feature type="compositionally biased region" description="Basic and acidic residues" evidence="3">
    <location>
        <begin position="405"/>
        <end position="421"/>
    </location>
</feature>
<dbReference type="CDD" id="cd17039">
    <property type="entry name" value="Ubl_ubiquitin_like"/>
    <property type="match status" value="1"/>
</dbReference>
<evidence type="ECO:0000313" key="5">
    <source>
        <dbReference type="EMBL" id="CAD9688262.1"/>
    </source>
</evidence>
<feature type="compositionally biased region" description="Low complexity" evidence="3">
    <location>
        <begin position="776"/>
        <end position="792"/>
    </location>
</feature>
<reference evidence="5" key="1">
    <citation type="submission" date="2021-01" db="EMBL/GenBank/DDBJ databases">
        <authorList>
            <person name="Corre E."/>
            <person name="Pelletier E."/>
            <person name="Niang G."/>
            <person name="Scheremetjew M."/>
            <person name="Finn R."/>
            <person name="Kale V."/>
            <person name="Holt S."/>
            <person name="Cochrane G."/>
            <person name="Meng A."/>
            <person name="Brown T."/>
            <person name="Cohen L."/>
        </authorList>
    </citation>
    <scope>NUCLEOTIDE SEQUENCE</scope>
    <source>
        <strain evidence="5">NY070348D</strain>
    </source>
</reference>
<dbReference type="GO" id="GO:0005737">
    <property type="term" value="C:cytoplasm"/>
    <property type="evidence" value="ECO:0007669"/>
    <property type="project" value="UniProtKB-SubCell"/>
</dbReference>
<evidence type="ECO:0000256" key="1">
    <source>
        <dbReference type="ARBA" id="ARBA00023054"/>
    </source>
</evidence>
<dbReference type="Pfam" id="PF13815">
    <property type="entry name" value="Dzip-like_N"/>
    <property type="match status" value="1"/>
</dbReference>
<protein>
    <recommendedName>
        <fullName evidence="4">Ubiquitin-like domain-containing protein</fullName>
    </recommendedName>
</protein>
<dbReference type="InterPro" id="IPR051241">
    <property type="entry name" value="DZIP_RILPL"/>
</dbReference>
<feature type="compositionally biased region" description="Low complexity" evidence="3">
    <location>
        <begin position="708"/>
        <end position="721"/>
    </location>
</feature>
<proteinExistence type="predicted"/>
<dbReference type="EMBL" id="HBHK01015601">
    <property type="protein sequence ID" value="CAD9688265.1"/>
    <property type="molecule type" value="Transcribed_RNA"/>
</dbReference>
<evidence type="ECO:0000256" key="2">
    <source>
        <dbReference type="SAM" id="Coils"/>
    </source>
</evidence>
<dbReference type="PROSITE" id="PS50053">
    <property type="entry name" value="UBIQUITIN_2"/>
    <property type="match status" value="1"/>
</dbReference>
<feature type="region of interest" description="Disordered" evidence="3">
    <location>
        <begin position="386"/>
        <end position="421"/>
    </location>
</feature>
<organism evidence="5">
    <name type="scientific">Mucochytrium quahogii</name>
    <dbReference type="NCBI Taxonomy" id="96639"/>
    <lineage>
        <taxon>Eukaryota</taxon>
        <taxon>Sar</taxon>
        <taxon>Stramenopiles</taxon>
        <taxon>Bigyra</taxon>
        <taxon>Labyrinthulomycetes</taxon>
        <taxon>Thraustochytrida</taxon>
        <taxon>Thraustochytriidae</taxon>
        <taxon>Mucochytrium</taxon>
    </lineage>
</organism>
<evidence type="ECO:0000256" key="3">
    <source>
        <dbReference type="SAM" id="MobiDB-lite"/>
    </source>
</evidence>
<dbReference type="InterPro" id="IPR029071">
    <property type="entry name" value="Ubiquitin-like_domsf"/>
</dbReference>
<feature type="compositionally biased region" description="Low complexity" evidence="3">
    <location>
        <begin position="681"/>
        <end position="692"/>
    </location>
</feature>
<dbReference type="InterPro" id="IPR032714">
    <property type="entry name" value="DZIP1_N"/>
</dbReference>
<name>A0A7S2S367_9STRA</name>
<feature type="region of interest" description="Disordered" evidence="3">
    <location>
        <begin position="1"/>
        <end position="49"/>
    </location>
</feature>
<dbReference type="AlphaFoldDB" id="A0A7S2S367"/>
<feature type="compositionally biased region" description="Basic and acidic residues" evidence="3">
    <location>
        <begin position="1"/>
        <end position="16"/>
    </location>
</feature>
<dbReference type="GO" id="GO:0008270">
    <property type="term" value="F:zinc ion binding"/>
    <property type="evidence" value="ECO:0007669"/>
    <property type="project" value="UniProtKB-KW"/>
</dbReference>
<dbReference type="SUPFAM" id="SSF54236">
    <property type="entry name" value="Ubiquitin-like"/>
    <property type="match status" value="1"/>
</dbReference>
<feature type="compositionally biased region" description="Basic residues" evidence="3">
    <location>
        <begin position="17"/>
        <end position="34"/>
    </location>
</feature>
<dbReference type="EMBL" id="HBHK01015600">
    <property type="protein sequence ID" value="CAD9688262.1"/>
    <property type="molecule type" value="Transcribed_RNA"/>
</dbReference>
<accession>A0A7S2S367</accession>
<evidence type="ECO:0000259" key="4">
    <source>
        <dbReference type="PROSITE" id="PS50053"/>
    </source>
</evidence>
<feature type="coiled-coil region" evidence="2">
    <location>
        <begin position="174"/>
        <end position="318"/>
    </location>
</feature>
<keyword evidence="1 2" id="KW-0175">Coiled coil</keyword>
<dbReference type="PANTHER" id="PTHR21502:SF3">
    <property type="entry name" value="CILIUM ASSEMBLY PROTEIN DZIP1L"/>
    <property type="match status" value="1"/>
</dbReference>